<evidence type="ECO:0000313" key="1">
    <source>
        <dbReference type="EMBL" id="PAE89988.1"/>
    </source>
</evidence>
<sequence>MRKITNIVGMTIGLFISYHSSEYILYLQGKRDSFEIEPLIAILALPVALLVTFFRSFPSEVGKPREWDREDWVDPLADEDEKIK</sequence>
<reference evidence="1 2" key="1">
    <citation type="submission" date="2017-07" db="EMBL/GenBank/DDBJ databases">
        <title>Isolation and whole genome analysis of endospore-forming bacteria from heroin.</title>
        <authorList>
            <person name="Kalinowski J."/>
            <person name="Ahrens B."/>
            <person name="Al-Dilaimi A."/>
            <person name="Winkler A."/>
            <person name="Wibberg D."/>
            <person name="Schleenbecker U."/>
            <person name="Ruckert C."/>
            <person name="Wolfel R."/>
            <person name="Grass G."/>
        </authorList>
    </citation>
    <scope>NUCLEOTIDE SEQUENCE [LARGE SCALE GENOMIC DNA]</scope>
    <source>
        <strain evidence="1 2">7539</strain>
    </source>
</reference>
<name>A0A268P2S4_SHOCL</name>
<protein>
    <submittedName>
        <fullName evidence="1">Uncharacterized protein</fullName>
    </submittedName>
</protein>
<gene>
    <name evidence="1" type="ORF">CHH72_03095</name>
</gene>
<dbReference type="RefSeq" id="WP_011246924.1">
    <property type="nucleotide sequence ID" value="NZ_BOQS01000012.1"/>
</dbReference>
<proteinExistence type="predicted"/>
<evidence type="ECO:0000313" key="2">
    <source>
        <dbReference type="Proteomes" id="UP000216207"/>
    </source>
</evidence>
<accession>A0A268P2S4</accession>
<organism evidence="1 2">
    <name type="scientific">Shouchella clausii</name>
    <name type="common">Alkalihalobacillus clausii</name>
    <dbReference type="NCBI Taxonomy" id="79880"/>
    <lineage>
        <taxon>Bacteria</taxon>
        <taxon>Bacillati</taxon>
        <taxon>Bacillota</taxon>
        <taxon>Bacilli</taxon>
        <taxon>Bacillales</taxon>
        <taxon>Bacillaceae</taxon>
        <taxon>Shouchella</taxon>
    </lineage>
</organism>
<dbReference type="Proteomes" id="UP000216207">
    <property type="component" value="Unassembled WGS sequence"/>
</dbReference>
<comment type="caution">
    <text evidence="1">The sequence shown here is derived from an EMBL/GenBank/DDBJ whole genome shotgun (WGS) entry which is preliminary data.</text>
</comment>
<dbReference type="AlphaFoldDB" id="A0A268P2S4"/>
<dbReference type="EMBL" id="NPCC01000005">
    <property type="protein sequence ID" value="PAE89988.1"/>
    <property type="molecule type" value="Genomic_DNA"/>
</dbReference>